<dbReference type="PANTHER" id="PTHR33908:SF11">
    <property type="entry name" value="MEMBRANE PROTEIN"/>
    <property type="match status" value="1"/>
</dbReference>
<feature type="transmembrane region" description="Helical" evidence="8">
    <location>
        <begin position="472"/>
        <end position="493"/>
    </location>
</feature>
<dbReference type="InterPro" id="IPR038731">
    <property type="entry name" value="RgtA/B/C-like"/>
</dbReference>
<feature type="transmembrane region" description="Helical" evidence="8">
    <location>
        <begin position="364"/>
        <end position="381"/>
    </location>
</feature>
<reference evidence="10 11" key="1">
    <citation type="submission" date="2020-02" db="EMBL/GenBank/DDBJ databases">
        <authorList>
            <person name="Zheng R.K."/>
            <person name="Sun C.M."/>
        </authorList>
    </citation>
    <scope>NUCLEOTIDE SEQUENCE [LARGE SCALE GENOMIC DNA]</scope>
    <source>
        <strain evidence="11">rifampicinis</strain>
    </source>
</reference>
<dbReference type="RefSeq" id="WP_195169919.1">
    <property type="nucleotide sequence ID" value="NZ_CP062983.1"/>
</dbReference>
<evidence type="ECO:0000256" key="6">
    <source>
        <dbReference type="ARBA" id="ARBA00022989"/>
    </source>
</evidence>
<proteinExistence type="predicted"/>
<gene>
    <name evidence="10" type="ORF">G4Y79_19480</name>
</gene>
<keyword evidence="4 10" id="KW-0808">Transferase</keyword>
<dbReference type="GO" id="GO:0009103">
    <property type="term" value="P:lipopolysaccharide biosynthetic process"/>
    <property type="evidence" value="ECO:0007669"/>
    <property type="project" value="UniProtKB-ARBA"/>
</dbReference>
<evidence type="ECO:0000256" key="5">
    <source>
        <dbReference type="ARBA" id="ARBA00022692"/>
    </source>
</evidence>
<feature type="transmembrane region" description="Helical" evidence="8">
    <location>
        <begin position="79"/>
        <end position="99"/>
    </location>
</feature>
<feature type="transmembrane region" description="Helical" evidence="8">
    <location>
        <begin position="318"/>
        <end position="337"/>
    </location>
</feature>
<protein>
    <submittedName>
        <fullName evidence="10">Glycosyltransferase family 39 protein</fullName>
    </submittedName>
</protein>
<organism evidence="10 11">
    <name type="scientific">Phototrophicus methaneseepsis</name>
    <dbReference type="NCBI Taxonomy" id="2710758"/>
    <lineage>
        <taxon>Bacteria</taxon>
        <taxon>Bacillati</taxon>
        <taxon>Chloroflexota</taxon>
        <taxon>Candidatus Thermofontia</taxon>
        <taxon>Phototrophicales</taxon>
        <taxon>Phototrophicaceae</taxon>
        <taxon>Phototrophicus</taxon>
    </lineage>
</organism>
<name>A0A7S8E7R2_9CHLR</name>
<keyword evidence="6 8" id="KW-1133">Transmembrane helix</keyword>
<dbReference type="PANTHER" id="PTHR33908">
    <property type="entry name" value="MANNOSYLTRANSFERASE YKCB-RELATED"/>
    <property type="match status" value="1"/>
</dbReference>
<evidence type="ECO:0000313" key="11">
    <source>
        <dbReference type="Proteomes" id="UP000594468"/>
    </source>
</evidence>
<dbReference type="GO" id="GO:0016763">
    <property type="term" value="F:pentosyltransferase activity"/>
    <property type="evidence" value="ECO:0007669"/>
    <property type="project" value="TreeGrafter"/>
</dbReference>
<accession>A0A7S8E7R2</accession>
<evidence type="ECO:0000256" key="8">
    <source>
        <dbReference type="SAM" id="Phobius"/>
    </source>
</evidence>
<evidence type="ECO:0000256" key="2">
    <source>
        <dbReference type="ARBA" id="ARBA00022475"/>
    </source>
</evidence>
<feature type="transmembrane region" description="Helical" evidence="8">
    <location>
        <begin position="388"/>
        <end position="406"/>
    </location>
</feature>
<dbReference type="Proteomes" id="UP000594468">
    <property type="component" value="Chromosome"/>
</dbReference>
<feature type="transmembrane region" description="Helical" evidence="8">
    <location>
        <begin position="531"/>
        <end position="551"/>
    </location>
</feature>
<sequence length="851" mass="96682">MTDLYWLRDTVLALPLALLIYVGVGLPWALWALPRRDWGQRALITALAFAFGPALVTSWLFILGTLGASSQSPLLRFDLSLVGVVILALIGSVLAWRKYRRTHVPEPSERVPFSWDERLLLALIAAAVILRFVVAAYWPFTAYDALWVYGFQGRLYLLKGFIPQDIGYYPQFMQLQYTFMQMPWGAFNDHAARAILPFLHLGSIAAAYVLGQKLFTRRVGLFTAAIWTFYPHMGDWSRIGDLEIPLAYLFTLSAALFLHAWMLPTHDRRRYALLAGAVFGIAMWTKPTAGAFIWGVVLLVALELVRQRFDWRQWWPRFEVAALTGLACIPLGGLWYLRNILLGLPPLVFPHDSWLERATRSGDLFSWPLLALVLLLIYLFTRKNKPDWRLVLPGLTLILIALVPSMPDVLRALNDVALAITGTGIDISRVDPPASRLMLHEWALLAIGLILIAIALYRYVRPLWSAQISQTMSRLAWAQLLALPYFMTFFYSYSYHARLSFVVVPLLILPSAVILAYWFPQRDVRQWATPHKLAVATAILILAGPGLLAAWSGASIEKDWLWTDRYPNDDARYIVNNPSVMLVKQQLDAYIAETGQEPVVIAPGEQRLHFFYPTMTIDEFALPTRISELEGATHFLYGSQARWRYEDANIPPEQNQVVSALARPKLMTRTLYHTDAVFKYELYELNFNGLYGPDTTDALGVGYVDPAQVVFGDSIRFVGEAPGIRQLRGNTLYLRVIWHPIVPIEGDYWMSFSLLNEDDGQIYGSWEGPVAPGEHGYYHTYLWEPGEYIRDERKFELSTLPDSENFPESLNYRLVVNVYDPQTGERLPLTIDGEPVEGGYKLFSPFYIGGE</sequence>
<keyword evidence="11" id="KW-1185">Reference proteome</keyword>
<dbReference type="KEGG" id="pmet:G4Y79_19480"/>
<feature type="transmembrane region" description="Helical" evidence="8">
    <location>
        <begin position="245"/>
        <end position="263"/>
    </location>
</feature>
<evidence type="ECO:0000313" key="10">
    <source>
        <dbReference type="EMBL" id="QPC81848.1"/>
    </source>
</evidence>
<dbReference type="GO" id="GO:0005886">
    <property type="term" value="C:plasma membrane"/>
    <property type="evidence" value="ECO:0007669"/>
    <property type="project" value="UniProtKB-SubCell"/>
</dbReference>
<feature type="transmembrane region" description="Helical" evidence="8">
    <location>
        <begin position="119"/>
        <end position="140"/>
    </location>
</feature>
<dbReference type="InterPro" id="IPR050297">
    <property type="entry name" value="LipidA_mod_glycosyltrf_83"/>
</dbReference>
<keyword evidence="2" id="KW-1003">Cell membrane</keyword>
<feature type="transmembrane region" description="Helical" evidence="8">
    <location>
        <begin position="190"/>
        <end position="210"/>
    </location>
</feature>
<feature type="transmembrane region" description="Helical" evidence="8">
    <location>
        <begin position="499"/>
        <end position="519"/>
    </location>
</feature>
<feature type="transmembrane region" description="Helical" evidence="8">
    <location>
        <begin position="12"/>
        <end position="31"/>
    </location>
</feature>
<dbReference type="AlphaFoldDB" id="A0A7S8E7R2"/>
<comment type="subcellular location">
    <subcellularLocation>
        <location evidence="1">Cell membrane</location>
        <topology evidence="1">Multi-pass membrane protein</topology>
    </subcellularLocation>
</comment>
<evidence type="ECO:0000256" key="4">
    <source>
        <dbReference type="ARBA" id="ARBA00022679"/>
    </source>
</evidence>
<feature type="transmembrane region" description="Helical" evidence="8">
    <location>
        <begin position="442"/>
        <end position="460"/>
    </location>
</feature>
<dbReference type="EMBL" id="CP062983">
    <property type="protein sequence ID" value="QPC81848.1"/>
    <property type="molecule type" value="Genomic_DNA"/>
</dbReference>
<keyword evidence="5 8" id="KW-0812">Transmembrane</keyword>
<keyword evidence="7 8" id="KW-0472">Membrane</keyword>
<dbReference type="Pfam" id="PF13231">
    <property type="entry name" value="PMT_2"/>
    <property type="match status" value="1"/>
</dbReference>
<evidence type="ECO:0000256" key="7">
    <source>
        <dbReference type="ARBA" id="ARBA00023136"/>
    </source>
</evidence>
<feature type="transmembrane region" description="Helical" evidence="8">
    <location>
        <begin position="43"/>
        <end position="67"/>
    </location>
</feature>
<evidence type="ECO:0000256" key="3">
    <source>
        <dbReference type="ARBA" id="ARBA00022676"/>
    </source>
</evidence>
<keyword evidence="3" id="KW-0328">Glycosyltransferase</keyword>
<evidence type="ECO:0000259" key="9">
    <source>
        <dbReference type="Pfam" id="PF13231"/>
    </source>
</evidence>
<feature type="domain" description="Glycosyltransferase RgtA/B/C/D-like" evidence="9">
    <location>
        <begin position="199"/>
        <end position="328"/>
    </location>
</feature>
<evidence type="ECO:0000256" key="1">
    <source>
        <dbReference type="ARBA" id="ARBA00004651"/>
    </source>
</evidence>